<reference evidence="9" key="1">
    <citation type="submission" date="2016-10" db="EMBL/GenBank/DDBJ databases">
        <authorList>
            <person name="Varghese N."/>
            <person name="Submissions S."/>
        </authorList>
    </citation>
    <scope>NUCLEOTIDE SEQUENCE [LARGE SCALE GENOMIC DNA]</scope>
    <source>
        <strain evidence="9">CGMCC 4.5579</strain>
    </source>
</reference>
<feature type="transmembrane region" description="Helical" evidence="6">
    <location>
        <begin position="161"/>
        <end position="182"/>
    </location>
</feature>
<feature type="transmembrane region" description="Helical" evidence="6">
    <location>
        <begin position="194"/>
        <end position="217"/>
    </location>
</feature>
<feature type="transmembrane region" description="Helical" evidence="6">
    <location>
        <begin position="131"/>
        <end position="149"/>
    </location>
</feature>
<dbReference type="EMBL" id="FOWW01000006">
    <property type="protein sequence ID" value="SFQ34599.1"/>
    <property type="molecule type" value="Genomic_DNA"/>
</dbReference>
<dbReference type="InterPro" id="IPR037185">
    <property type="entry name" value="EmrE-like"/>
</dbReference>
<evidence type="ECO:0000256" key="6">
    <source>
        <dbReference type="SAM" id="Phobius"/>
    </source>
</evidence>
<keyword evidence="3 6" id="KW-0812">Transmembrane</keyword>
<evidence type="ECO:0000259" key="7">
    <source>
        <dbReference type="Pfam" id="PF00892"/>
    </source>
</evidence>
<proteinExistence type="inferred from homology"/>
<dbReference type="RefSeq" id="WP_092531723.1">
    <property type="nucleotide sequence ID" value="NZ_FOWW01000006.1"/>
</dbReference>
<sequence>MSTSLAVRSRTGSAAALVTAGVLWGTGGLAGALLATHGDLHPLSVATYRLLLGGVLAVLFLAATGGLRGLVTTSPVVRRVLTAGGLLAMFQACYFAAVALTSVSLATMTTIGSVPVFVALATTVRERRRPATPTLVSILAALVGLVLLTGSPDGGDDRGTLAAGLLCALAAGAGFATLTMATRRPVPGLDPLRTTAFGLLTGGVLLLPLALWLGMALPLRAEALALAVYLGAVPTALAYAAYFRGLRDASPVLAALSALLEPLTAAVLAAALLGDRLGVGGWCGAALLAGALALTYRRGSAER</sequence>
<feature type="transmembrane region" description="Helical" evidence="6">
    <location>
        <begin position="12"/>
        <end position="34"/>
    </location>
</feature>
<dbReference type="STRING" id="587909.SAMN05421810_106218"/>
<dbReference type="GO" id="GO:0016020">
    <property type="term" value="C:membrane"/>
    <property type="evidence" value="ECO:0007669"/>
    <property type="project" value="UniProtKB-SubCell"/>
</dbReference>
<feature type="domain" description="EamA" evidence="7">
    <location>
        <begin position="16"/>
        <end position="149"/>
    </location>
</feature>
<feature type="transmembrane region" description="Helical" evidence="6">
    <location>
        <begin position="279"/>
        <end position="296"/>
    </location>
</feature>
<feature type="transmembrane region" description="Helical" evidence="6">
    <location>
        <begin position="252"/>
        <end position="273"/>
    </location>
</feature>
<evidence type="ECO:0000256" key="3">
    <source>
        <dbReference type="ARBA" id="ARBA00022692"/>
    </source>
</evidence>
<evidence type="ECO:0000256" key="4">
    <source>
        <dbReference type="ARBA" id="ARBA00022989"/>
    </source>
</evidence>
<name>A0A1I5XRN0_9PSEU</name>
<dbReference type="AlphaFoldDB" id="A0A1I5XRN0"/>
<dbReference type="OrthoDB" id="5143138at2"/>
<dbReference type="InterPro" id="IPR000620">
    <property type="entry name" value="EamA_dom"/>
</dbReference>
<feature type="domain" description="EamA" evidence="7">
    <location>
        <begin position="163"/>
        <end position="296"/>
    </location>
</feature>
<dbReference type="InterPro" id="IPR050638">
    <property type="entry name" value="AA-Vitamin_Transporters"/>
</dbReference>
<keyword evidence="5 6" id="KW-0472">Membrane</keyword>
<evidence type="ECO:0000256" key="2">
    <source>
        <dbReference type="ARBA" id="ARBA00007362"/>
    </source>
</evidence>
<protein>
    <submittedName>
        <fullName evidence="8">Drug/metabolite transporter, DME family</fullName>
    </submittedName>
</protein>
<evidence type="ECO:0000256" key="5">
    <source>
        <dbReference type="ARBA" id="ARBA00023136"/>
    </source>
</evidence>
<evidence type="ECO:0000256" key="1">
    <source>
        <dbReference type="ARBA" id="ARBA00004141"/>
    </source>
</evidence>
<keyword evidence="9" id="KW-1185">Reference proteome</keyword>
<evidence type="ECO:0000313" key="9">
    <source>
        <dbReference type="Proteomes" id="UP000198727"/>
    </source>
</evidence>
<evidence type="ECO:0000313" key="8">
    <source>
        <dbReference type="EMBL" id="SFQ34599.1"/>
    </source>
</evidence>
<feature type="transmembrane region" description="Helical" evidence="6">
    <location>
        <begin position="46"/>
        <end position="67"/>
    </location>
</feature>
<organism evidence="8 9">
    <name type="scientific">Amycolatopsis arida</name>
    <dbReference type="NCBI Taxonomy" id="587909"/>
    <lineage>
        <taxon>Bacteria</taxon>
        <taxon>Bacillati</taxon>
        <taxon>Actinomycetota</taxon>
        <taxon>Actinomycetes</taxon>
        <taxon>Pseudonocardiales</taxon>
        <taxon>Pseudonocardiaceae</taxon>
        <taxon>Amycolatopsis</taxon>
    </lineage>
</organism>
<feature type="transmembrane region" description="Helical" evidence="6">
    <location>
        <begin position="223"/>
        <end position="243"/>
    </location>
</feature>
<comment type="subcellular location">
    <subcellularLocation>
        <location evidence="1">Membrane</location>
        <topology evidence="1">Multi-pass membrane protein</topology>
    </subcellularLocation>
</comment>
<dbReference type="SUPFAM" id="SSF103481">
    <property type="entry name" value="Multidrug resistance efflux transporter EmrE"/>
    <property type="match status" value="2"/>
</dbReference>
<dbReference type="PANTHER" id="PTHR32322">
    <property type="entry name" value="INNER MEMBRANE TRANSPORTER"/>
    <property type="match status" value="1"/>
</dbReference>
<keyword evidence="4 6" id="KW-1133">Transmembrane helix</keyword>
<dbReference type="Pfam" id="PF00892">
    <property type="entry name" value="EamA"/>
    <property type="match status" value="2"/>
</dbReference>
<comment type="similarity">
    <text evidence="2">Belongs to the EamA transporter family.</text>
</comment>
<dbReference type="Proteomes" id="UP000198727">
    <property type="component" value="Unassembled WGS sequence"/>
</dbReference>
<feature type="transmembrane region" description="Helical" evidence="6">
    <location>
        <begin position="79"/>
        <end position="97"/>
    </location>
</feature>
<accession>A0A1I5XRN0</accession>
<gene>
    <name evidence="8" type="ORF">SAMN05421810_106218</name>
</gene>
<feature type="transmembrane region" description="Helical" evidence="6">
    <location>
        <begin position="103"/>
        <end position="124"/>
    </location>
</feature>
<dbReference type="PANTHER" id="PTHR32322:SF2">
    <property type="entry name" value="EAMA DOMAIN-CONTAINING PROTEIN"/>
    <property type="match status" value="1"/>
</dbReference>